<keyword evidence="2" id="KW-1185">Reference proteome</keyword>
<evidence type="ECO:0000313" key="1">
    <source>
        <dbReference type="EMBL" id="QRC94873.1"/>
    </source>
</evidence>
<protein>
    <submittedName>
        <fullName evidence="1">Uncharacterized protein</fullName>
    </submittedName>
</protein>
<organism evidence="1 2">
    <name type="scientific">Phaeosphaeria nodorum (strain SN15 / ATCC MYA-4574 / FGSC 10173)</name>
    <name type="common">Glume blotch fungus</name>
    <name type="synonym">Parastagonospora nodorum</name>
    <dbReference type="NCBI Taxonomy" id="321614"/>
    <lineage>
        <taxon>Eukaryota</taxon>
        <taxon>Fungi</taxon>
        <taxon>Dikarya</taxon>
        <taxon>Ascomycota</taxon>
        <taxon>Pezizomycotina</taxon>
        <taxon>Dothideomycetes</taxon>
        <taxon>Pleosporomycetidae</taxon>
        <taxon>Pleosporales</taxon>
        <taxon>Pleosporineae</taxon>
        <taxon>Phaeosphaeriaceae</taxon>
        <taxon>Parastagonospora</taxon>
    </lineage>
</organism>
<dbReference type="VEuPathDB" id="FungiDB:JI435_301800"/>
<sequence length="102" mass="11330">MARPNTVGLGSIVPQSNLALEIVEDSCSRHDTIEPLEKFPKSPDGDYHGPQIGSRCLGQCTIGETHTKRGALNSDLTYRLQKNAKKAREEEVDGQEMERKSY</sequence>
<dbReference type="AlphaFoldDB" id="A0A7U2HY12"/>
<proteinExistence type="predicted"/>
<accession>A0A7U2HY12</accession>
<name>A0A7U2HY12_PHANO</name>
<gene>
    <name evidence="1" type="ORF">JI435_301800</name>
</gene>
<dbReference type="EMBL" id="CP069027">
    <property type="protein sequence ID" value="QRC94873.1"/>
    <property type="molecule type" value="Genomic_DNA"/>
</dbReference>
<reference evidence="2" key="1">
    <citation type="journal article" date="2021" name="BMC Genomics">
        <title>Chromosome-level genome assembly and manually-curated proteome of model necrotroph Parastagonospora nodorum Sn15 reveals a genome-wide trove of candidate effector homologs, and redundancy of virulence-related functions within an accessory chromosome.</title>
        <authorList>
            <person name="Bertazzoni S."/>
            <person name="Jones D.A.B."/>
            <person name="Phan H.T."/>
            <person name="Tan K.-C."/>
            <person name="Hane J.K."/>
        </authorList>
    </citation>
    <scope>NUCLEOTIDE SEQUENCE [LARGE SCALE GENOMIC DNA]</scope>
    <source>
        <strain evidence="2">SN15 / ATCC MYA-4574 / FGSC 10173)</strain>
    </source>
</reference>
<evidence type="ECO:0000313" key="2">
    <source>
        <dbReference type="Proteomes" id="UP000663193"/>
    </source>
</evidence>
<dbReference type="Proteomes" id="UP000663193">
    <property type="component" value="Chromosome 5"/>
</dbReference>